<name>A0A9D1J2I0_9FIRM</name>
<reference evidence="3" key="2">
    <citation type="journal article" date="2021" name="PeerJ">
        <title>Extensive microbial diversity within the chicken gut microbiome revealed by metagenomics and culture.</title>
        <authorList>
            <person name="Gilroy R."/>
            <person name="Ravi A."/>
            <person name="Getino M."/>
            <person name="Pursley I."/>
            <person name="Horton D.L."/>
            <person name="Alikhan N.F."/>
            <person name="Baker D."/>
            <person name="Gharbi K."/>
            <person name="Hall N."/>
            <person name="Watson M."/>
            <person name="Adriaenssens E.M."/>
            <person name="Foster-Nyarko E."/>
            <person name="Jarju S."/>
            <person name="Secka A."/>
            <person name="Antonio M."/>
            <person name="Oren A."/>
            <person name="Chaudhuri R.R."/>
            <person name="La Ragione R."/>
            <person name="Hildebrand F."/>
            <person name="Pallen M.J."/>
        </authorList>
    </citation>
    <scope>NUCLEOTIDE SEQUENCE</scope>
    <source>
        <strain evidence="3">CHK184-20233</strain>
    </source>
</reference>
<sequence>MKLMIIKVRWIFINLNYAIFRSEPIFTLNDLAQIGSHNKREKKAYNSNPDINKNLSKNNIELVPLTDKYVKGFYNLTKEYKKEHDERMKTEREDRKKTFKQMLDKSRNVVADELLFTATSEFFDNMTIDDIKEWANTCMEFVYEDLGYKKEQVLHSVIHLDEKTPHIHCVVVPLVRKFDNRTKTERYTISKKQYIKDNIHLSELQDKYHKRLIDKGYDLERGIKGSDRKHIKIKDYKNINRKLEQNLNTRNERLDKAMNKLEAQMKTSKTIPFDKKHIVVEKDTFDTMNRVIIETKKVKELQPKIEQVFNDINSYVNSYNSLDKENKKYQRAIKSLKTRNSNLIIENNKLRDYINAILKAIKTFFRKLLQIGNEVTKETVTSEIKDYYDNNDFNQDDVYDIANNTSKEDELFDYVGINYNDGYDISNDDELSL</sequence>
<evidence type="ECO:0000313" key="3">
    <source>
        <dbReference type="EMBL" id="HIR58671.1"/>
    </source>
</evidence>
<keyword evidence="2" id="KW-0175">Coiled coil</keyword>
<dbReference type="Proteomes" id="UP000824232">
    <property type="component" value="Unassembled WGS sequence"/>
</dbReference>
<comment type="caution">
    <text evidence="3">The sequence shown here is derived from an EMBL/GenBank/DDBJ whole genome shotgun (WGS) entry which is preliminary data.</text>
</comment>
<dbReference type="GO" id="GO:0003677">
    <property type="term" value="F:DNA binding"/>
    <property type="evidence" value="ECO:0007669"/>
    <property type="project" value="InterPro"/>
</dbReference>
<comment type="similarity">
    <text evidence="1">Belongs to the plasmid mobilization pre family.</text>
</comment>
<accession>A0A9D1J2I0</accession>
<dbReference type="GO" id="GO:0006310">
    <property type="term" value="P:DNA recombination"/>
    <property type="evidence" value="ECO:0007669"/>
    <property type="project" value="InterPro"/>
</dbReference>
<dbReference type="AlphaFoldDB" id="A0A9D1J2I0"/>
<gene>
    <name evidence="3" type="ORF">IAB38_01335</name>
</gene>
<evidence type="ECO:0000256" key="1">
    <source>
        <dbReference type="ARBA" id="ARBA00010657"/>
    </source>
</evidence>
<protein>
    <submittedName>
        <fullName evidence="3">Plasmid recombination protein</fullName>
    </submittedName>
</protein>
<organism evidence="3 4">
    <name type="scientific">Candidatus Onthousia excrementipullorum</name>
    <dbReference type="NCBI Taxonomy" id="2840884"/>
    <lineage>
        <taxon>Bacteria</taxon>
        <taxon>Bacillati</taxon>
        <taxon>Bacillota</taxon>
        <taxon>Bacilli</taxon>
        <taxon>Candidatus Onthousia</taxon>
    </lineage>
</organism>
<evidence type="ECO:0000313" key="4">
    <source>
        <dbReference type="Proteomes" id="UP000824232"/>
    </source>
</evidence>
<dbReference type="InterPro" id="IPR001668">
    <property type="entry name" value="Mob_Pre"/>
</dbReference>
<dbReference type="Gene3D" id="3.30.930.30">
    <property type="match status" value="1"/>
</dbReference>
<feature type="coiled-coil region" evidence="2">
    <location>
        <begin position="319"/>
        <end position="346"/>
    </location>
</feature>
<evidence type="ECO:0000256" key="2">
    <source>
        <dbReference type="SAM" id="Coils"/>
    </source>
</evidence>
<dbReference type="NCBIfam" id="NF041497">
    <property type="entry name" value="MobV"/>
    <property type="match status" value="1"/>
</dbReference>
<reference evidence="3" key="1">
    <citation type="submission" date="2020-10" db="EMBL/GenBank/DDBJ databases">
        <authorList>
            <person name="Gilroy R."/>
        </authorList>
    </citation>
    <scope>NUCLEOTIDE SEQUENCE</scope>
    <source>
        <strain evidence="3">CHK184-20233</strain>
    </source>
</reference>
<dbReference type="Pfam" id="PF01076">
    <property type="entry name" value="Mob_Pre"/>
    <property type="match status" value="1"/>
</dbReference>
<dbReference type="EMBL" id="DVHC01000014">
    <property type="protein sequence ID" value="HIR58671.1"/>
    <property type="molecule type" value="Genomic_DNA"/>
</dbReference>
<feature type="coiled-coil region" evidence="2">
    <location>
        <begin position="233"/>
        <end position="271"/>
    </location>
</feature>
<proteinExistence type="inferred from homology"/>
<dbReference type="CDD" id="cd17242">
    <property type="entry name" value="MobM_relaxase"/>
    <property type="match status" value="1"/>
</dbReference>